<proteinExistence type="predicted"/>
<dbReference type="EMBL" id="AFNM01000033">
    <property type="protein sequence ID" value="EGL88576.1"/>
    <property type="molecule type" value="Genomic_DNA"/>
</dbReference>
<dbReference type="AlphaFoldDB" id="F5VVA1"/>
<dbReference type="GO" id="GO:0008408">
    <property type="term" value="F:3'-5' exonuclease activity"/>
    <property type="evidence" value="ECO:0007669"/>
    <property type="project" value="InterPro"/>
</dbReference>
<dbReference type="Pfam" id="PF01336">
    <property type="entry name" value="tRNA_anti-codon"/>
    <property type="match status" value="1"/>
</dbReference>
<dbReference type="GO" id="GO:0003676">
    <property type="term" value="F:nucleic acid binding"/>
    <property type="evidence" value="ECO:0007669"/>
    <property type="project" value="InterPro"/>
</dbReference>
<dbReference type="eggNOG" id="COG0587">
    <property type="taxonomic scope" value="Bacteria"/>
</dbReference>
<evidence type="ECO:0000259" key="1">
    <source>
        <dbReference type="Pfam" id="PF01336"/>
    </source>
</evidence>
<dbReference type="CDD" id="cd04485">
    <property type="entry name" value="DnaE_OBF"/>
    <property type="match status" value="1"/>
</dbReference>
<dbReference type="SUPFAM" id="SSF50249">
    <property type="entry name" value="Nucleic acid-binding proteins"/>
    <property type="match status" value="1"/>
</dbReference>
<evidence type="ECO:0000313" key="4">
    <source>
        <dbReference type="Proteomes" id="UP000003695"/>
    </source>
</evidence>
<reference evidence="3 4" key="1">
    <citation type="submission" date="2011-04" db="EMBL/GenBank/DDBJ databases">
        <authorList>
            <person name="Durkin A.S."/>
            <person name="Radune D."/>
            <person name="Hostetler J."/>
            <person name="Torralba M."/>
            <person name="Gillis M."/>
            <person name="Methe B."/>
            <person name="Sutton G."/>
            <person name="Nelson K.E."/>
        </authorList>
    </citation>
    <scope>NUCLEOTIDE SEQUENCE [LARGE SCALE GENOMIC DNA]</scope>
    <source>
        <strain evidence="3 4">SK255</strain>
    </source>
</reference>
<dbReference type="InterPro" id="IPR012340">
    <property type="entry name" value="NA-bd_OB-fold"/>
</dbReference>
<name>F5VVA1_STROR</name>
<gene>
    <name evidence="3" type="ORF">HMPREF9968_1816</name>
</gene>
<dbReference type="Pfam" id="PF14579">
    <property type="entry name" value="HHH_6"/>
    <property type="match status" value="1"/>
</dbReference>
<organism evidence="3 4">
    <name type="scientific">Streptococcus oralis SK255</name>
    <dbReference type="NCBI Taxonomy" id="1005704"/>
    <lineage>
        <taxon>Bacteria</taxon>
        <taxon>Bacillati</taxon>
        <taxon>Bacillota</taxon>
        <taxon>Bacilli</taxon>
        <taxon>Lactobacillales</taxon>
        <taxon>Streptococcaceae</taxon>
        <taxon>Streptococcus</taxon>
    </lineage>
</organism>
<comment type="caution">
    <text evidence="3">The sequence shown here is derived from an EMBL/GenBank/DDBJ whole genome shotgun (WGS) entry which is preliminary data.</text>
</comment>
<protein>
    <submittedName>
        <fullName evidence="3">Nucleic acid-binding domain protein</fullName>
    </submittedName>
</protein>
<dbReference type="Proteomes" id="UP000003695">
    <property type="component" value="Unassembled WGS sequence"/>
</dbReference>
<dbReference type="Gene3D" id="2.40.50.140">
    <property type="entry name" value="Nucleic acid-binding proteins"/>
    <property type="match status" value="1"/>
</dbReference>
<dbReference type="PANTHER" id="PTHR32294:SF0">
    <property type="entry name" value="DNA POLYMERASE III SUBUNIT ALPHA"/>
    <property type="match status" value="1"/>
</dbReference>
<evidence type="ECO:0000313" key="3">
    <source>
        <dbReference type="EMBL" id="EGL88576.1"/>
    </source>
</evidence>
<dbReference type="Gene3D" id="1.10.150.870">
    <property type="match status" value="1"/>
</dbReference>
<evidence type="ECO:0000259" key="2">
    <source>
        <dbReference type="Pfam" id="PF14579"/>
    </source>
</evidence>
<dbReference type="PATRIC" id="fig|1005704.3.peg.1146"/>
<dbReference type="InterPro" id="IPR029460">
    <property type="entry name" value="DNAPol_HHH"/>
</dbReference>
<sequence>MMEKFAGYGFNRSHAYAYSALAFQLAYFKTHYPAIFFQVMLNYSSSDYIVDALQMGFEVAPLAINSIPYHDKIAQKKIYLGLKAIKGIPRDFSYWIIENRPFSSVEDFVTRLPKNYKKLSLLTPLVELGLFDEFDRNRQKILINLPNLFVFVEELGGLFADTTYSWTEADDFTEAEKFYKEQELIGVGISAHPLQTLAKQALYPTTPIANLTEGAQATLLVEVQKLKVIRTKKGENMAFLQVHDSKSRMDVTVFSDQYRKFASILSEGKFYYINGKVQSRDGRLQMIAQDLKEAVAERFWIQVKNHEYDKEISNILEQYKGPIPVIIRYEEEQKTVVSTRHFVKKELALQEKLKEITMKTIYR</sequence>
<dbReference type="InterPro" id="IPR004805">
    <property type="entry name" value="DnaE2/DnaE/PolC"/>
</dbReference>
<feature type="domain" description="OB" evidence="1">
    <location>
        <begin position="228"/>
        <end position="292"/>
    </location>
</feature>
<accession>F5VVA1</accession>
<dbReference type="InterPro" id="IPR004365">
    <property type="entry name" value="NA-bd_OB_tRNA"/>
</dbReference>
<dbReference type="GO" id="GO:0006260">
    <property type="term" value="P:DNA replication"/>
    <property type="evidence" value="ECO:0007669"/>
    <property type="project" value="InterPro"/>
</dbReference>
<feature type="domain" description="DNA polymerase helix-hairpin-helix motif" evidence="2">
    <location>
        <begin position="56"/>
        <end position="140"/>
    </location>
</feature>
<dbReference type="PANTHER" id="PTHR32294">
    <property type="entry name" value="DNA POLYMERASE III SUBUNIT ALPHA"/>
    <property type="match status" value="1"/>
</dbReference>